<dbReference type="InterPro" id="IPR001611">
    <property type="entry name" value="Leu-rich_rpt"/>
</dbReference>
<dbReference type="PANTHER" id="PTHR24114:SF2">
    <property type="entry name" value="F-BOX DOMAIN-CONTAINING PROTEIN-RELATED"/>
    <property type="match status" value="1"/>
</dbReference>
<feature type="region of interest" description="Disordered" evidence="2">
    <location>
        <begin position="465"/>
        <end position="497"/>
    </location>
</feature>
<organism evidence="3 4">
    <name type="scientific">Stentor coeruleus</name>
    <dbReference type="NCBI Taxonomy" id="5963"/>
    <lineage>
        <taxon>Eukaryota</taxon>
        <taxon>Sar</taxon>
        <taxon>Alveolata</taxon>
        <taxon>Ciliophora</taxon>
        <taxon>Postciliodesmatophora</taxon>
        <taxon>Heterotrichea</taxon>
        <taxon>Heterotrichida</taxon>
        <taxon>Stentoridae</taxon>
        <taxon>Stentor</taxon>
    </lineage>
</organism>
<dbReference type="Gene3D" id="3.80.10.10">
    <property type="entry name" value="Ribonuclease Inhibitor"/>
    <property type="match status" value="1"/>
</dbReference>
<evidence type="ECO:0000256" key="2">
    <source>
        <dbReference type="SAM" id="MobiDB-lite"/>
    </source>
</evidence>
<feature type="coiled-coil region" evidence="1">
    <location>
        <begin position="430"/>
        <end position="457"/>
    </location>
</feature>
<dbReference type="OrthoDB" id="324385at2759"/>
<name>A0A1R2D2I1_9CILI</name>
<dbReference type="PANTHER" id="PTHR24114">
    <property type="entry name" value="LEUCINE RICH REPEAT FAMILY PROTEIN"/>
    <property type="match status" value="1"/>
</dbReference>
<dbReference type="EMBL" id="MPUH01000011">
    <property type="protein sequence ID" value="OMJ95475.1"/>
    <property type="molecule type" value="Genomic_DNA"/>
</dbReference>
<feature type="compositionally biased region" description="Basic and acidic residues" evidence="2">
    <location>
        <begin position="465"/>
        <end position="481"/>
    </location>
</feature>
<evidence type="ECO:0000313" key="3">
    <source>
        <dbReference type="EMBL" id="OMJ95475.1"/>
    </source>
</evidence>
<proteinExistence type="predicted"/>
<keyword evidence="1" id="KW-0175">Coiled coil</keyword>
<gene>
    <name evidence="3" type="ORF">SteCoe_1067</name>
</gene>
<dbReference type="AlphaFoldDB" id="A0A1R2D2I1"/>
<protein>
    <submittedName>
        <fullName evidence="3">Uncharacterized protein</fullName>
    </submittedName>
</protein>
<keyword evidence="4" id="KW-1185">Reference proteome</keyword>
<dbReference type="PROSITE" id="PS51450">
    <property type="entry name" value="LRR"/>
    <property type="match status" value="1"/>
</dbReference>
<dbReference type="Proteomes" id="UP000187209">
    <property type="component" value="Unassembled WGS sequence"/>
</dbReference>
<comment type="caution">
    <text evidence="3">The sequence shown here is derived from an EMBL/GenBank/DDBJ whole genome shotgun (WGS) entry which is preliminary data.</text>
</comment>
<evidence type="ECO:0000313" key="4">
    <source>
        <dbReference type="Proteomes" id="UP000187209"/>
    </source>
</evidence>
<reference evidence="3 4" key="1">
    <citation type="submission" date="2016-11" db="EMBL/GenBank/DDBJ databases">
        <title>The macronuclear genome of Stentor coeruleus: a giant cell with tiny introns.</title>
        <authorList>
            <person name="Slabodnick M."/>
            <person name="Ruby J.G."/>
            <person name="Reiff S.B."/>
            <person name="Swart E.C."/>
            <person name="Gosai S."/>
            <person name="Prabakaran S."/>
            <person name="Witkowska E."/>
            <person name="Larue G.E."/>
            <person name="Fisher S."/>
            <person name="Freeman R.M."/>
            <person name="Gunawardena J."/>
            <person name="Chu W."/>
            <person name="Stover N.A."/>
            <person name="Gregory B.D."/>
            <person name="Nowacki M."/>
            <person name="Derisi J."/>
            <person name="Roy S.W."/>
            <person name="Marshall W.F."/>
            <person name="Sood P."/>
        </authorList>
    </citation>
    <scope>NUCLEOTIDE SEQUENCE [LARGE SCALE GENOMIC DNA]</scope>
    <source>
        <strain evidence="3">WM001</strain>
    </source>
</reference>
<accession>A0A1R2D2I1</accession>
<dbReference type="InterPro" id="IPR032675">
    <property type="entry name" value="LRR_dom_sf"/>
</dbReference>
<dbReference type="Pfam" id="PF13516">
    <property type="entry name" value="LRR_6"/>
    <property type="match status" value="1"/>
</dbReference>
<sequence>MESFTKISEIFENSTSSLNIPFSIDIQVAHLNKLVYLLSKPNNILEISITGQNFDAAKLRILSSILEVKGDLKRLVLSNNKIKDPDGIEYLCLGIKNSLIEYLDLSNNKISDDSVDFIADMIENSNLAAINLDYNLISKGTLAQIVSKSEKLQYLSINSNPLTYEFVSAILNGLILNKSLKSLHIKDIKLEGPAPIKENSSGQLTKKECVILKLAYILRQSTISTLSIDIDPNAKIQLEELEKTLLKYNSKLINLISEGIDWKNVPYKSSLSGIAKALKANNWIYKNSSLPKEKQSIPSSDIEELVLLKLQVPKGEQSECFLSNYERNELNEFMIKTERKNGSAYCSISSSPRSSDEKRVSKRVYSLPMAYSAETPQFTTLIKGMSFTPEKSADIEDISSIDYEERKYLLTKAREDKFLDEMRKMMIRMEKNFNDQLEIQESKIKNVEEKAETALKNVVDGTGKLTERKSYSGGEGNDHKNSWSNLSRAEKHIPPQTKKERDIIMRLESVEEELKSHKETFEKIILLMEDQKIYLQDSIKEKSTKIDIEILEKNISKINHRMNFNTLEIENFHKDISRLQYQNKQIETLSQEFSKLKDQEAKKSSEFLASFENFTKELEKKFSLFENRVKSSSLAEQTNEKVVKKLSNSKLNCEITGFNKGPMLNIDISKAVNNTNASIEEVKKRLSTERAKSPLSGADFFPGEAETLVMSAIMEKAKNTKNKALCKSSSAHRSNTPLLGFKSKVKHLNHGDIPSAQLQETLRKRGITYSSKGALTERRK</sequence>
<evidence type="ECO:0000256" key="1">
    <source>
        <dbReference type="SAM" id="Coils"/>
    </source>
</evidence>
<feature type="compositionally biased region" description="Basic and acidic residues" evidence="2">
    <location>
        <begin position="488"/>
        <end position="497"/>
    </location>
</feature>
<dbReference type="SUPFAM" id="SSF52047">
    <property type="entry name" value="RNI-like"/>
    <property type="match status" value="1"/>
</dbReference>
<dbReference type="InterPro" id="IPR052394">
    <property type="entry name" value="LRR-containing"/>
</dbReference>